<evidence type="ECO:0000256" key="1">
    <source>
        <dbReference type="SAM" id="Phobius"/>
    </source>
</evidence>
<evidence type="ECO:0000313" key="2">
    <source>
        <dbReference type="Proteomes" id="UP000887566"/>
    </source>
</evidence>
<name>A0A914XJ33_9BILA</name>
<keyword evidence="1" id="KW-0812">Transmembrane</keyword>
<feature type="transmembrane region" description="Helical" evidence="1">
    <location>
        <begin position="21"/>
        <end position="43"/>
    </location>
</feature>
<accession>A0A914XJ33</accession>
<evidence type="ECO:0000313" key="3">
    <source>
        <dbReference type="WBParaSite" id="PSAMB.scaffold8605size6032.g31577.t1"/>
    </source>
</evidence>
<sequence length="184" mass="20641">MRMSRIVQIPCRLLKSRNVGLLLMSGLLVDWQHLLLVLFLLILESVGGDKCFSCGSAKVSSSKFKNGPFANYFKTLPYVANKTCDTVIKSLPIVPCATMCIKVTFMENKDERHPIIIRDCWSRVMKPAGPPRNKRSNQVSMLDQFGDVVGHVELCKGFLCNWCCRVHAVAPLVLFAMLFALLYG</sequence>
<organism evidence="2 3">
    <name type="scientific">Plectus sambesii</name>
    <dbReference type="NCBI Taxonomy" id="2011161"/>
    <lineage>
        <taxon>Eukaryota</taxon>
        <taxon>Metazoa</taxon>
        <taxon>Ecdysozoa</taxon>
        <taxon>Nematoda</taxon>
        <taxon>Chromadorea</taxon>
        <taxon>Plectida</taxon>
        <taxon>Plectina</taxon>
        <taxon>Plectoidea</taxon>
        <taxon>Plectidae</taxon>
        <taxon>Plectus</taxon>
    </lineage>
</organism>
<protein>
    <submittedName>
        <fullName evidence="3">Uncharacterized protein</fullName>
    </submittedName>
</protein>
<dbReference type="WBParaSite" id="PSAMB.scaffold8605size6032.g31577.t1">
    <property type="protein sequence ID" value="PSAMB.scaffold8605size6032.g31577.t1"/>
    <property type="gene ID" value="PSAMB.scaffold8605size6032.g31577"/>
</dbReference>
<reference evidence="3" key="1">
    <citation type="submission" date="2022-11" db="UniProtKB">
        <authorList>
            <consortium name="WormBaseParasite"/>
        </authorList>
    </citation>
    <scope>IDENTIFICATION</scope>
</reference>
<keyword evidence="2" id="KW-1185">Reference proteome</keyword>
<keyword evidence="1" id="KW-1133">Transmembrane helix</keyword>
<feature type="transmembrane region" description="Helical" evidence="1">
    <location>
        <begin position="166"/>
        <end position="183"/>
    </location>
</feature>
<proteinExistence type="predicted"/>
<dbReference type="Proteomes" id="UP000887566">
    <property type="component" value="Unplaced"/>
</dbReference>
<dbReference type="AlphaFoldDB" id="A0A914XJ33"/>
<keyword evidence="1" id="KW-0472">Membrane</keyword>